<dbReference type="InterPro" id="IPR006976">
    <property type="entry name" value="VanZ-like"/>
</dbReference>
<keyword evidence="1" id="KW-1133">Transmembrane helix</keyword>
<gene>
    <name evidence="3" type="ORF">HMPREF1534_02869</name>
</gene>
<evidence type="ECO:0000313" key="4">
    <source>
        <dbReference type="Proteomes" id="UP000017831"/>
    </source>
</evidence>
<dbReference type="OrthoDB" id="1524985at2"/>
<reference evidence="3 4" key="1">
    <citation type="submission" date="2013-04" db="EMBL/GenBank/DDBJ databases">
        <title>The Genome Sequence of Bacteroides massiliensis DSM 17679.</title>
        <authorList>
            <consortium name="The Broad Institute Genomics Platform"/>
            <person name="Earl A."/>
            <person name="Ward D."/>
            <person name="Feldgarden M."/>
            <person name="Gevers D."/>
            <person name="Martens E."/>
            <person name="Fenner L."/>
            <person name="Roux V."/>
            <person name="Mallet M.N."/>
            <person name="Raoult D."/>
            <person name="Walker B."/>
            <person name="Young S."/>
            <person name="Zeng Q."/>
            <person name="Gargeya S."/>
            <person name="Fitzgerald M."/>
            <person name="Haas B."/>
            <person name="Abouelleil A."/>
            <person name="Allen A.W."/>
            <person name="Alvarado L."/>
            <person name="Arachchi H.M."/>
            <person name="Berlin A.M."/>
            <person name="Chapman S.B."/>
            <person name="Gainer-Dewar J."/>
            <person name="Goldberg J."/>
            <person name="Griggs A."/>
            <person name="Gujja S."/>
            <person name="Hansen M."/>
            <person name="Howarth C."/>
            <person name="Imamovic A."/>
            <person name="Ireland A."/>
            <person name="Larimer J."/>
            <person name="McCowan C."/>
            <person name="Murphy C."/>
            <person name="Pearson M."/>
            <person name="Poon T.W."/>
            <person name="Priest M."/>
            <person name="Roberts A."/>
            <person name="Saif S."/>
            <person name="Shea T."/>
            <person name="Sisk P."/>
            <person name="Sykes S."/>
            <person name="Wortman J."/>
            <person name="Nusbaum C."/>
            <person name="Birren B."/>
        </authorList>
    </citation>
    <scope>NUCLEOTIDE SEQUENCE [LARGE SCALE GENOMIC DNA]</scope>
    <source>
        <strain evidence="4">B84634 / Timone 84634 / DSM 17679 / JCM 13223</strain>
    </source>
</reference>
<dbReference type="PATRIC" id="fig|1121098.3.peg.2909"/>
<dbReference type="AlphaFoldDB" id="U6RCW0"/>
<evidence type="ECO:0000256" key="1">
    <source>
        <dbReference type="SAM" id="Phobius"/>
    </source>
</evidence>
<accession>U6RCW0</accession>
<feature type="transmembrane region" description="Helical" evidence="1">
    <location>
        <begin position="7"/>
        <end position="25"/>
    </location>
</feature>
<protein>
    <recommendedName>
        <fullName evidence="2">VanZ-like domain-containing protein</fullName>
    </recommendedName>
</protein>
<feature type="transmembrane region" description="Helical" evidence="1">
    <location>
        <begin position="40"/>
        <end position="57"/>
    </location>
</feature>
<name>U6RCW0_9BACT</name>
<dbReference type="PANTHER" id="PTHR28008:SF1">
    <property type="entry name" value="DOMAIN PROTEIN, PUTATIVE (AFU_ORTHOLOGUE AFUA_3G10980)-RELATED"/>
    <property type="match status" value="1"/>
</dbReference>
<feature type="domain" description="VanZ-like" evidence="2">
    <location>
        <begin position="16"/>
        <end position="115"/>
    </location>
</feature>
<proteinExistence type="predicted"/>
<dbReference type="HOGENOM" id="CLU_096028_2_3_10"/>
<feature type="transmembrane region" description="Helical" evidence="1">
    <location>
        <begin position="69"/>
        <end position="90"/>
    </location>
</feature>
<organism evidence="3 4">
    <name type="scientific">Phocaeicola massiliensis B84634 = Timone 84634 = DSM 17679 = JCM 13223</name>
    <dbReference type="NCBI Taxonomy" id="1121098"/>
    <lineage>
        <taxon>Bacteria</taxon>
        <taxon>Pseudomonadati</taxon>
        <taxon>Bacteroidota</taxon>
        <taxon>Bacteroidia</taxon>
        <taxon>Bacteroidales</taxon>
        <taxon>Bacteroidaceae</taxon>
        <taxon>Phocaeicola</taxon>
    </lineage>
</organism>
<sequence length="128" mass="15061">MLYYFRRYPLSLVIMAVIFYLSFFTPPKSNLEEIPNIDKLVHVCMYGGLCSILWFEYLRTHRMINWSHILWGGILAPIAMSGCIELMQTYLTTNRSGDWLDFLANSTGVLLAVVFGYYVIRPFLWRKF</sequence>
<dbReference type="RefSeq" id="WP_005942583.1">
    <property type="nucleotide sequence ID" value="NZ_KB890346.1"/>
</dbReference>
<dbReference type="EMBL" id="AQHY01000032">
    <property type="protein sequence ID" value="EOA53576.1"/>
    <property type="molecule type" value="Genomic_DNA"/>
</dbReference>
<evidence type="ECO:0000259" key="2">
    <source>
        <dbReference type="Pfam" id="PF04892"/>
    </source>
</evidence>
<keyword evidence="4" id="KW-1185">Reference proteome</keyword>
<dbReference type="Pfam" id="PF04892">
    <property type="entry name" value="VanZ"/>
    <property type="match status" value="1"/>
</dbReference>
<evidence type="ECO:0000313" key="3">
    <source>
        <dbReference type="EMBL" id="EOA53576.1"/>
    </source>
</evidence>
<keyword evidence="1" id="KW-0812">Transmembrane</keyword>
<dbReference type="GeneID" id="60061239"/>
<keyword evidence="1" id="KW-0472">Membrane</keyword>
<feature type="transmembrane region" description="Helical" evidence="1">
    <location>
        <begin position="102"/>
        <end position="120"/>
    </location>
</feature>
<dbReference type="PANTHER" id="PTHR28008">
    <property type="entry name" value="DOMAIN PROTEIN, PUTATIVE (AFU_ORTHOLOGUE AFUA_3G10980)-RELATED"/>
    <property type="match status" value="1"/>
</dbReference>
<comment type="caution">
    <text evidence="3">The sequence shown here is derived from an EMBL/GenBank/DDBJ whole genome shotgun (WGS) entry which is preliminary data.</text>
</comment>
<dbReference type="eggNOG" id="COG5652">
    <property type="taxonomic scope" value="Bacteria"/>
</dbReference>
<dbReference type="Proteomes" id="UP000017831">
    <property type="component" value="Unassembled WGS sequence"/>
</dbReference>
<dbReference type="STRING" id="1121098.HMPREF1534_02869"/>